<dbReference type="EMBL" id="JABMIG020000170">
    <property type="protein sequence ID" value="KAL3787728.1"/>
    <property type="molecule type" value="Genomic_DNA"/>
</dbReference>
<feature type="region of interest" description="Disordered" evidence="1">
    <location>
        <begin position="744"/>
        <end position="820"/>
    </location>
</feature>
<reference evidence="3 4" key="1">
    <citation type="journal article" date="2020" name="G3 (Bethesda)">
        <title>Improved Reference Genome for Cyclotella cryptica CCMP332, a Model for Cell Wall Morphogenesis, Salinity Adaptation, and Lipid Production in Diatoms (Bacillariophyta).</title>
        <authorList>
            <person name="Roberts W.R."/>
            <person name="Downey K.M."/>
            <person name="Ruck E.C."/>
            <person name="Traller J.C."/>
            <person name="Alverson A.J."/>
        </authorList>
    </citation>
    <scope>NUCLEOTIDE SEQUENCE [LARGE SCALE GENOMIC DNA]</scope>
    <source>
        <strain evidence="3 4">CCMP332</strain>
    </source>
</reference>
<evidence type="ECO:0000313" key="3">
    <source>
        <dbReference type="EMBL" id="KAL3787728.1"/>
    </source>
</evidence>
<dbReference type="PANTHER" id="PTHR21727">
    <property type="entry name" value="PHOSPHORYLATED CTD INTERACTING FACTOR 1"/>
    <property type="match status" value="1"/>
</dbReference>
<gene>
    <name evidence="3" type="ORF">HJC23_012154</name>
</gene>
<dbReference type="PANTHER" id="PTHR21727:SF0">
    <property type="entry name" value="MRNA (2'-O-METHYLADENOSINE-N(6)-)-METHYLTRANSFERASE"/>
    <property type="match status" value="1"/>
</dbReference>
<keyword evidence="4" id="KW-1185">Reference proteome</keyword>
<evidence type="ECO:0000313" key="4">
    <source>
        <dbReference type="Proteomes" id="UP001516023"/>
    </source>
</evidence>
<dbReference type="Proteomes" id="UP001516023">
    <property type="component" value="Unassembled WGS sequence"/>
</dbReference>
<comment type="caution">
    <text evidence="3">The sequence shown here is derived from an EMBL/GenBank/DDBJ whole genome shotgun (WGS) entry which is preliminary data.</text>
</comment>
<dbReference type="InterPro" id="IPR022035">
    <property type="entry name" value="PCIF1_WW"/>
</dbReference>
<feature type="region of interest" description="Disordered" evidence="1">
    <location>
        <begin position="646"/>
        <end position="672"/>
    </location>
</feature>
<accession>A0ABD3PJ78</accession>
<name>A0ABD3PJ78_9STRA</name>
<evidence type="ECO:0000256" key="1">
    <source>
        <dbReference type="SAM" id="MobiDB-lite"/>
    </source>
</evidence>
<feature type="domain" description="PCIF1 WW" evidence="2">
    <location>
        <begin position="424"/>
        <end position="645"/>
    </location>
</feature>
<feature type="compositionally biased region" description="Basic and acidic residues" evidence="1">
    <location>
        <begin position="797"/>
        <end position="812"/>
    </location>
</feature>
<organism evidence="3 4">
    <name type="scientific">Cyclotella cryptica</name>
    <dbReference type="NCBI Taxonomy" id="29204"/>
    <lineage>
        <taxon>Eukaryota</taxon>
        <taxon>Sar</taxon>
        <taxon>Stramenopiles</taxon>
        <taxon>Ochrophyta</taxon>
        <taxon>Bacillariophyta</taxon>
        <taxon>Coscinodiscophyceae</taxon>
        <taxon>Thalassiosirophycidae</taxon>
        <taxon>Stephanodiscales</taxon>
        <taxon>Stephanodiscaceae</taxon>
        <taxon>Cyclotella</taxon>
    </lineage>
</organism>
<proteinExistence type="predicted"/>
<dbReference type="AlphaFoldDB" id="A0ABD3PJ78"/>
<dbReference type="Pfam" id="PF12237">
    <property type="entry name" value="PCIF1_WW"/>
    <property type="match status" value="1"/>
</dbReference>
<sequence length="820" mass="92144">MAIRGDDDINALLNNEFGVGESYGVGDFQPSVDEGDNLSGTGGPIETFMSAFALCPPTNPAVEIIRHRCHEKFKANVYDAIRLCAPNDNTSEPQSAAPTKNAENNQFLRSIVSQIWSAMPPHNIWERFQFSLKQLEAECVREMQKSLRDSSGEPLPWCKVSQRNNYGHSQNQLVDQLLSPSVQQIYAWIMYGRSNGVVWEPLIPVSSICDGPTNSQVVNQKYKRTSLGLLEKEIQFQVRRTLKQQIGGSGKQQNGGKRIKQSLSLREVYSTMKSFSVELTDPTTQSESKPQKKRKDIKKQAKQKIHKRLKDDHISKSDMEEFVVQVLFASHQFKKICSKLHKKLEYLSDECYSAFLKQLKKCSQEQSQSQIVGRKMKKDKHGRNCPKISFLENDSGSHLDYFDRQASVTFGGVSLRINESHLLKLKSLFGRTLSIISPGCSDLQEYQHFFSQSLFTLLLRYDALEGAGLQSAIPPQVFRVLNHRYGCNWECFASPFNCWLENQNEKQSTCSPTSGTFSGGNYGSAFGDTDSLFSSVGSFFYIDFLAMAKNQSGGCFQANPPFASNFIEIMCCRMHEVLANQDSNNTDGHDADDKRKERNDTPLMFIIFVPAWKESPGWKALESSPYLTRHIMLLQKEDLHYYAEGTQHRRRTNVHGRAKSSGGKSTEETDKYGSHRVASFDTSVFFFQNSAAKKKWPLSAEDESQLKLAFAMKLGEQEELKGGSNHNRQAQLQVGTPHILKEANKNKTSSSPASHSKPHNMKSCSKKGVSSQGHSKLLKGGDDEMRILASLGLVDSSSEKRGNPSQTTDDKKGRKKSKKK</sequence>
<protein>
    <recommendedName>
        <fullName evidence="2">PCIF1 WW domain-containing protein</fullName>
    </recommendedName>
</protein>
<feature type="compositionally biased region" description="Basic residues" evidence="1">
    <location>
        <begin position="291"/>
        <end position="308"/>
    </location>
</feature>
<dbReference type="InterPro" id="IPR039881">
    <property type="entry name" value="PCIF1-like"/>
</dbReference>
<feature type="region of interest" description="Disordered" evidence="1">
    <location>
        <begin position="279"/>
        <end position="310"/>
    </location>
</feature>
<feature type="compositionally biased region" description="Basic residues" evidence="1">
    <location>
        <begin position="648"/>
        <end position="658"/>
    </location>
</feature>
<evidence type="ECO:0000259" key="2">
    <source>
        <dbReference type="Pfam" id="PF12237"/>
    </source>
</evidence>